<organism evidence="1">
    <name type="scientific">Siphoviridae sp. ctB3v5</name>
    <dbReference type="NCBI Taxonomy" id="2826186"/>
    <lineage>
        <taxon>Viruses</taxon>
        <taxon>Duplodnaviria</taxon>
        <taxon>Heunggongvirae</taxon>
        <taxon>Uroviricota</taxon>
        <taxon>Caudoviricetes</taxon>
    </lineage>
</organism>
<protein>
    <submittedName>
        <fullName evidence="1">Uncharacterized protein</fullName>
    </submittedName>
</protein>
<accession>A0A8S5M9A8</accession>
<dbReference type="EMBL" id="BK014849">
    <property type="protein sequence ID" value="DAD78663.1"/>
    <property type="molecule type" value="Genomic_DNA"/>
</dbReference>
<evidence type="ECO:0000313" key="1">
    <source>
        <dbReference type="EMBL" id="DAD78663.1"/>
    </source>
</evidence>
<name>A0A8S5M9A8_9CAUD</name>
<proteinExistence type="predicted"/>
<sequence length="42" mass="4858">MKVYHIIYANATIEIMAKSLTKAMALIPENYRTREILDIKSC</sequence>
<reference evidence="1" key="1">
    <citation type="journal article" date="2021" name="Proc. Natl. Acad. Sci. U.S.A.">
        <title>A Catalog of Tens of Thousands of Viruses from Human Metagenomes Reveals Hidden Associations with Chronic Diseases.</title>
        <authorList>
            <person name="Tisza M.J."/>
            <person name="Buck C.B."/>
        </authorList>
    </citation>
    <scope>NUCLEOTIDE SEQUENCE</scope>
    <source>
        <strain evidence="1">CtB3v5</strain>
    </source>
</reference>